<evidence type="ECO:0000256" key="2">
    <source>
        <dbReference type="ARBA" id="ARBA00004651"/>
    </source>
</evidence>
<keyword evidence="9" id="KW-0862">Zinc</keyword>
<evidence type="ECO:0000313" key="14">
    <source>
        <dbReference type="EMBL" id="OGY44319.1"/>
    </source>
</evidence>
<name>A0A1G1XW59_9BACT</name>
<evidence type="ECO:0000313" key="15">
    <source>
        <dbReference type="Proteomes" id="UP000178930"/>
    </source>
</evidence>
<evidence type="ECO:0000256" key="10">
    <source>
        <dbReference type="ARBA" id="ARBA00022989"/>
    </source>
</evidence>
<keyword evidence="8" id="KW-0378">Hydrolase</keyword>
<dbReference type="GO" id="GO:0008237">
    <property type="term" value="F:metallopeptidase activity"/>
    <property type="evidence" value="ECO:0007669"/>
    <property type="project" value="UniProtKB-KW"/>
</dbReference>
<feature type="transmembrane region" description="Helical" evidence="13">
    <location>
        <begin position="53"/>
        <end position="73"/>
    </location>
</feature>
<keyword evidence="4" id="KW-1003">Cell membrane</keyword>
<dbReference type="InterPro" id="IPR052348">
    <property type="entry name" value="Metallopeptidase_M50B"/>
</dbReference>
<keyword evidence="12 13" id="KW-0472">Membrane</keyword>
<dbReference type="GO" id="GO:0006508">
    <property type="term" value="P:proteolysis"/>
    <property type="evidence" value="ECO:0007669"/>
    <property type="project" value="UniProtKB-KW"/>
</dbReference>
<feature type="transmembrane region" description="Helical" evidence="13">
    <location>
        <begin position="6"/>
        <end position="32"/>
    </location>
</feature>
<dbReference type="STRING" id="1797532.A2729_06065"/>
<evidence type="ECO:0000256" key="6">
    <source>
        <dbReference type="ARBA" id="ARBA00022692"/>
    </source>
</evidence>
<keyword evidence="6 13" id="KW-0812">Transmembrane</keyword>
<evidence type="ECO:0000256" key="5">
    <source>
        <dbReference type="ARBA" id="ARBA00022670"/>
    </source>
</evidence>
<sequence length="217" mass="23830">MEGIIFLIYIVVFIGSVILHEIAHGFVANFFGDDTARIAGRLSLNPVVHIDPVGSILVPLLLFVSNSGFLFGWAKPVPVNAYRLRGGASAYRLVSLAGIATNLILAIIGILMLKLTTQTLLIPANNLGVFFFQLLFQINLVLAVFNLMPLPGFDGYNFLTTFSPIGRLISQTPLGNPLFMMRYGLVVSILLLFLVLPIIFLIINYIFGIFIKVFGLN</sequence>
<reference evidence="14 15" key="1">
    <citation type="journal article" date="2016" name="Nat. Commun.">
        <title>Thousands of microbial genomes shed light on interconnected biogeochemical processes in an aquifer system.</title>
        <authorList>
            <person name="Anantharaman K."/>
            <person name="Brown C.T."/>
            <person name="Hug L.A."/>
            <person name="Sharon I."/>
            <person name="Castelle C.J."/>
            <person name="Probst A.J."/>
            <person name="Thomas B.C."/>
            <person name="Singh A."/>
            <person name="Wilkins M.J."/>
            <person name="Karaoz U."/>
            <person name="Brodie E.L."/>
            <person name="Williams K.H."/>
            <person name="Hubbard S.S."/>
            <person name="Banfield J.F."/>
        </authorList>
    </citation>
    <scope>NUCLEOTIDE SEQUENCE [LARGE SCALE GENOMIC DNA]</scope>
</reference>
<evidence type="ECO:0000256" key="3">
    <source>
        <dbReference type="ARBA" id="ARBA00007931"/>
    </source>
</evidence>
<dbReference type="PANTHER" id="PTHR35864:SF1">
    <property type="entry name" value="ZINC METALLOPROTEASE YWHC-RELATED"/>
    <property type="match status" value="1"/>
</dbReference>
<comment type="caution">
    <text evidence="14">The sequence shown here is derived from an EMBL/GenBank/DDBJ whole genome shotgun (WGS) entry which is preliminary data.</text>
</comment>
<dbReference type="GO" id="GO:0005886">
    <property type="term" value="C:plasma membrane"/>
    <property type="evidence" value="ECO:0007669"/>
    <property type="project" value="UniProtKB-SubCell"/>
</dbReference>
<dbReference type="PANTHER" id="PTHR35864">
    <property type="entry name" value="ZINC METALLOPROTEASE MJ0611-RELATED"/>
    <property type="match status" value="1"/>
</dbReference>
<organism evidence="14 15">
    <name type="scientific">Candidatus Buchananbacteria bacterium RIFCSPHIGHO2_01_FULL_39_14</name>
    <dbReference type="NCBI Taxonomy" id="1797532"/>
    <lineage>
        <taxon>Bacteria</taxon>
        <taxon>Candidatus Buchananiibacteriota</taxon>
    </lineage>
</organism>
<keyword evidence="5" id="KW-0645">Protease</keyword>
<dbReference type="AlphaFoldDB" id="A0A1G1XW59"/>
<dbReference type="InterPro" id="IPR044537">
    <property type="entry name" value="Rip2-like"/>
</dbReference>
<feature type="transmembrane region" description="Helical" evidence="13">
    <location>
        <begin position="127"/>
        <end position="148"/>
    </location>
</feature>
<gene>
    <name evidence="14" type="ORF">A2729_06065</name>
</gene>
<evidence type="ECO:0000256" key="7">
    <source>
        <dbReference type="ARBA" id="ARBA00022723"/>
    </source>
</evidence>
<evidence type="ECO:0000256" key="11">
    <source>
        <dbReference type="ARBA" id="ARBA00023049"/>
    </source>
</evidence>
<feature type="transmembrane region" description="Helical" evidence="13">
    <location>
        <begin position="183"/>
        <end position="211"/>
    </location>
</feature>
<keyword evidence="7" id="KW-0479">Metal-binding</keyword>
<dbReference type="Proteomes" id="UP000178930">
    <property type="component" value="Unassembled WGS sequence"/>
</dbReference>
<evidence type="ECO:0000256" key="9">
    <source>
        <dbReference type="ARBA" id="ARBA00022833"/>
    </source>
</evidence>
<comment type="subcellular location">
    <subcellularLocation>
        <location evidence="2">Cell membrane</location>
        <topology evidence="2">Multi-pass membrane protein</topology>
    </subcellularLocation>
</comment>
<protein>
    <recommendedName>
        <fullName evidence="16">Peptidase M50 domain-containing protein</fullName>
    </recommendedName>
</protein>
<evidence type="ECO:0000256" key="8">
    <source>
        <dbReference type="ARBA" id="ARBA00022801"/>
    </source>
</evidence>
<evidence type="ECO:0000256" key="1">
    <source>
        <dbReference type="ARBA" id="ARBA00001947"/>
    </source>
</evidence>
<dbReference type="GO" id="GO:0046872">
    <property type="term" value="F:metal ion binding"/>
    <property type="evidence" value="ECO:0007669"/>
    <property type="project" value="UniProtKB-KW"/>
</dbReference>
<comment type="similarity">
    <text evidence="3">Belongs to the peptidase M50B family.</text>
</comment>
<evidence type="ECO:0000256" key="12">
    <source>
        <dbReference type="ARBA" id="ARBA00023136"/>
    </source>
</evidence>
<evidence type="ECO:0000256" key="13">
    <source>
        <dbReference type="SAM" id="Phobius"/>
    </source>
</evidence>
<dbReference type="EMBL" id="MHIB01000017">
    <property type="protein sequence ID" value="OGY44319.1"/>
    <property type="molecule type" value="Genomic_DNA"/>
</dbReference>
<feature type="transmembrane region" description="Helical" evidence="13">
    <location>
        <begin position="93"/>
        <end position="115"/>
    </location>
</feature>
<comment type="cofactor">
    <cofactor evidence="1">
        <name>Zn(2+)</name>
        <dbReference type="ChEBI" id="CHEBI:29105"/>
    </cofactor>
</comment>
<keyword evidence="10 13" id="KW-1133">Transmembrane helix</keyword>
<proteinExistence type="inferred from homology"/>
<evidence type="ECO:0008006" key="16">
    <source>
        <dbReference type="Google" id="ProtNLM"/>
    </source>
</evidence>
<evidence type="ECO:0000256" key="4">
    <source>
        <dbReference type="ARBA" id="ARBA00022475"/>
    </source>
</evidence>
<accession>A0A1G1XW59</accession>
<dbReference type="CDD" id="cd06158">
    <property type="entry name" value="S2P-M50_like_1"/>
    <property type="match status" value="1"/>
</dbReference>
<keyword evidence="11" id="KW-0482">Metalloprotease</keyword>